<dbReference type="OMA" id="IHGADTG"/>
<organism evidence="3 4">
    <name type="scientific">Gonapodya prolifera (strain JEL478)</name>
    <name type="common">Monoblepharis prolifera</name>
    <dbReference type="NCBI Taxonomy" id="1344416"/>
    <lineage>
        <taxon>Eukaryota</taxon>
        <taxon>Fungi</taxon>
        <taxon>Fungi incertae sedis</taxon>
        <taxon>Chytridiomycota</taxon>
        <taxon>Chytridiomycota incertae sedis</taxon>
        <taxon>Monoblepharidomycetes</taxon>
        <taxon>Monoblepharidales</taxon>
        <taxon>Gonapodyaceae</taxon>
        <taxon>Gonapodya</taxon>
    </lineage>
</organism>
<dbReference type="EMBL" id="KQ965744">
    <property type="protein sequence ID" value="KXS17928.1"/>
    <property type="molecule type" value="Genomic_DNA"/>
</dbReference>
<evidence type="ECO:0000313" key="4">
    <source>
        <dbReference type="Proteomes" id="UP000070544"/>
    </source>
</evidence>
<dbReference type="Pfam" id="PF02602">
    <property type="entry name" value="HEM4"/>
    <property type="match status" value="1"/>
</dbReference>
<dbReference type="CDD" id="cd06578">
    <property type="entry name" value="HemD"/>
    <property type="match status" value="1"/>
</dbReference>
<dbReference type="GO" id="GO:0005829">
    <property type="term" value="C:cytosol"/>
    <property type="evidence" value="ECO:0007669"/>
    <property type="project" value="TreeGrafter"/>
</dbReference>
<dbReference type="OrthoDB" id="5595751at2759"/>
<proteinExistence type="predicted"/>
<feature type="domain" description="Tetrapyrrole biosynthesis uroporphyrinogen III synthase" evidence="2">
    <location>
        <begin position="40"/>
        <end position="303"/>
    </location>
</feature>
<dbReference type="STRING" id="1344416.A0A139AMJ6"/>
<dbReference type="PANTHER" id="PTHR12390:SF0">
    <property type="entry name" value="UROPORPHYRINOGEN-III SYNTHASE"/>
    <property type="match status" value="1"/>
</dbReference>
<protein>
    <submittedName>
        <fullName evidence="3">Tetrapyrrole biosynthesis, uroporphyrinogen III synthase</fullName>
    </submittedName>
</protein>
<dbReference type="InterPro" id="IPR036108">
    <property type="entry name" value="4pyrrol_syn_uPrphyn_synt_sf"/>
</dbReference>
<dbReference type="InterPro" id="IPR039793">
    <property type="entry name" value="UROS/Hem4"/>
</dbReference>
<evidence type="ECO:0000313" key="3">
    <source>
        <dbReference type="EMBL" id="KXS17928.1"/>
    </source>
</evidence>
<name>A0A139AMJ6_GONPJ</name>
<feature type="region of interest" description="Disordered" evidence="1">
    <location>
        <begin position="207"/>
        <end position="239"/>
    </location>
</feature>
<dbReference type="SUPFAM" id="SSF69618">
    <property type="entry name" value="HemD-like"/>
    <property type="match status" value="1"/>
</dbReference>
<dbReference type="UniPathway" id="UPA00251">
    <property type="reaction ID" value="UER00320"/>
</dbReference>
<gene>
    <name evidence="3" type="ORF">M427DRAFT_30052</name>
</gene>
<sequence length="324" mass="33308">MAHSSLRVFLLRSPDGGPSSDAAATAGDPYESLLTARLACTAVSIPTLAHVTVNVDVLVRILAERESEFWAVVVTSKRAVEALVEAWDRASKDDGAFTSTTAPLWRSKPLFTVGKATLRSSVPLGFSSPFSPEILPGNATLLAHAIVAHTPAPPVSKSILFLAGDKRLPTLPETLQSAGFKMEELEVYRTGPAPEFAEAIEKACASVEGEESGNVDGQEGGRVAGGGAGADPSAGEDRVRPGDPDWIVAFSPSGISVALSHPSTDIFARAKFACIGETTAAAVRKAEWTVGCVARKPTAEGVVEAMEVAMSGGGGGGGGGAAEL</sequence>
<dbReference type="GO" id="GO:0006782">
    <property type="term" value="P:protoporphyrinogen IX biosynthetic process"/>
    <property type="evidence" value="ECO:0007669"/>
    <property type="project" value="UniProtKB-UniPathway"/>
</dbReference>
<reference evidence="3 4" key="1">
    <citation type="journal article" date="2015" name="Genome Biol. Evol.">
        <title>Phylogenomic analyses indicate that early fungi evolved digesting cell walls of algal ancestors of land plants.</title>
        <authorList>
            <person name="Chang Y."/>
            <person name="Wang S."/>
            <person name="Sekimoto S."/>
            <person name="Aerts A.L."/>
            <person name="Choi C."/>
            <person name="Clum A."/>
            <person name="LaButti K.M."/>
            <person name="Lindquist E.A."/>
            <person name="Yee Ngan C."/>
            <person name="Ohm R.A."/>
            <person name="Salamov A.A."/>
            <person name="Grigoriev I.V."/>
            <person name="Spatafora J.W."/>
            <person name="Berbee M.L."/>
        </authorList>
    </citation>
    <scope>NUCLEOTIDE SEQUENCE [LARGE SCALE GENOMIC DNA]</scope>
    <source>
        <strain evidence="3 4">JEL478</strain>
    </source>
</reference>
<dbReference type="AlphaFoldDB" id="A0A139AMJ6"/>
<keyword evidence="4" id="KW-1185">Reference proteome</keyword>
<dbReference type="InterPro" id="IPR003754">
    <property type="entry name" value="4pyrrol_synth_uPrphyn_synth"/>
</dbReference>
<dbReference type="PANTHER" id="PTHR12390">
    <property type="entry name" value="UROPORPHYRINOGEN III SYNTHASE"/>
    <property type="match status" value="1"/>
</dbReference>
<accession>A0A139AMJ6</accession>
<dbReference type="Gene3D" id="3.40.50.10090">
    <property type="match status" value="2"/>
</dbReference>
<dbReference type="GO" id="GO:0006780">
    <property type="term" value="P:uroporphyrinogen III biosynthetic process"/>
    <property type="evidence" value="ECO:0007669"/>
    <property type="project" value="InterPro"/>
</dbReference>
<evidence type="ECO:0000259" key="2">
    <source>
        <dbReference type="Pfam" id="PF02602"/>
    </source>
</evidence>
<evidence type="ECO:0000256" key="1">
    <source>
        <dbReference type="SAM" id="MobiDB-lite"/>
    </source>
</evidence>
<dbReference type="Proteomes" id="UP000070544">
    <property type="component" value="Unassembled WGS sequence"/>
</dbReference>
<feature type="compositionally biased region" description="Gly residues" evidence="1">
    <location>
        <begin position="218"/>
        <end position="229"/>
    </location>
</feature>
<dbReference type="GO" id="GO:0004852">
    <property type="term" value="F:uroporphyrinogen-III synthase activity"/>
    <property type="evidence" value="ECO:0007669"/>
    <property type="project" value="InterPro"/>
</dbReference>